<proteinExistence type="predicted"/>
<dbReference type="Proteomes" id="UP000765509">
    <property type="component" value="Unassembled WGS sequence"/>
</dbReference>
<reference evidence="1" key="1">
    <citation type="submission" date="2021-03" db="EMBL/GenBank/DDBJ databases">
        <title>Draft genome sequence of rust myrtle Austropuccinia psidii MF-1, a brazilian biotype.</title>
        <authorList>
            <person name="Quecine M.C."/>
            <person name="Pachon D.M.R."/>
            <person name="Bonatelli M.L."/>
            <person name="Correr F.H."/>
            <person name="Franceschini L.M."/>
            <person name="Leite T.F."/>
            <person name="Margarido G.R.A."/>
            <person name="Almeida C.A."/>
            <person name="Ferrarezi J.A."/>
            <person name="Labate C.A."/>
        </authorList>
    </citation>
    <scope>NUCLEOTIDE SEQUENCE</scope>
    <source>
        <strain evidence="1">MF-1</strain>
    </source>
</reference>
<evidence type="ECO:0000313" key="2">
    <source>
        <dbReference type="Proteomes" id="UP000765509"/>
    </source>
</evidence>
<gene>
    <name evidence="1" type="ORF">O181_056196</name>
</gene>
<evidence type="ECO:0000313" key="1">
    <source>
        <dbReference type="EMBL" id="MBW0516481.1"/>
    </source>
</evidence>
<dbReference type="EMBL" id="AVOT02025293">
    <property type="protein sequence ID" value="MBW0516481.1"/>
    <property type="molecule type" value="Genomic_DNA"/>
</dbReference>
<dbReference type="AlphaFoldDB" id="A0A9Q3E5V4"/>
<keyword evidence="2" id="KW-1185">Reference proteome</keyword>
<sequence>MTSCNHQTSSNGVFPQDKGNLDPDQWAEACRNKDWCIYGIIYHHAPFFLRNQMVMASGPHYVIPNQVPKSITPFQRTPSVIKSCNTWWLSEDHSRTPIKWPFGCWLFHLNSIPPREDWPRIHQA</sequence>
<organism evidence="1 2">
    <name type="scientific">Austropuccinia psidii MF-1</name>
    <dbReference type="NCBI Taxonomy" id="1389203"/>
    <lineage>
        <taxon>Eukaryota</taxon>
        <taxon>Fungi</taxon>
        <taxon>Dikarya</taxon>
        <taxon>Basidiomycota</taxon>
        <taxon>Pucciniomycotina</taxon>
        <taxon>Pucciniomycetes</taxon>
        <taxon>Pucciniales</taxon>
        <taxon>Sphaerophragmiaceae</taxon>
        <taxon>Austropuccinia</taxon>
    </lineage>
</organism>
<protein>
    <submittedName>
        <fullName evidence="1">Uncharacterized protein</fullName>
    </submittedName>
</protein>
<name>A0A9Q3E5V4_9BASI</name>
<accession>A0A9Q3E5V4</accession>
<comment type="caution">
    <text evidence="1">The sequence shown here is derived from an EMBL/GenBank/DDBJ whole genome shotgun (WGS) entry which is preliminary data.</text>
</comment>